<evidence type="ECO:0000256" key="3">
    <source>
        <dbReference type="ARBA" id="ARBA00022692"/>
    </source>
</evidence>
<feature type="transmembrane region" description="Helical" evidence="6">
    <location>
        <begin position="6"/>
        <end position="27"/>
    </location>
</feature>
<dbReference type="InterPro" id="IPR007156">
    <property type="entry name" value="MamQ_LemA"/>
</dbReference>
<dbReference type="HOGENOM" id="CLU_056714_0_1_2"/>
<dbReference type="SUPFAM" id="SSF140478">
    <property type="entry name" value="LemA-like"/>
    <property type="match status" value="1"/>
</dbReference>
<accession>A0A075MMK7</accession>
<comment type="subcellular location">
    <subcellularLocation>
        <location evidence="1">Membrane</location>
        <topology evidence="1">Single-pass membrane protein</topology>
    </subcellularLocation>
</comment>
<evidence type="ECO:0000256" key="2">
    <source>
        <dbReference type="ARBA" id="ARBA00008854"/>
    </source>
</evidence>
<dbReference type="eggNOG" id="arCOG04574">
    <property type="taxonomic scope" value="Archaea"/>
</dbReference>
<dbReference type="STRING" id="1459636.NTE_00616"/>
<dbReference type="InterPro" id="IPR023353">
    <property type="entry name" value="LemA-like_dom_sf"/>
</dbReference>
<gene>
    <name evidence="7" type="ORF">NTE_00616</name>
</gene>
<name>A0A075MMK7_9ARCH</name>
<dbReference type="Pfam" id="PF04011">
    <property type="entry name" value="LemA"/>
    <property type="match status" value="1"/>
</dbReference>
<dbReference type="PANTHER" id="PTHR34478">
    <property type="entry name" value="PROTEIN LEMA"/>
    <property type="match status" value="1"/>
</dbReference>
<dbReference type="GO" id="GO:0016020">
    <property type="term" value="C:membrane"/>
    <property type="evidence" value="ECO:0007669"/>
    <property type="project" value="UniProtKB-SubCell"/>
</dbReference>
<comment type="similarity">
    <text evidence="2">Belongs to the LemA family.</text>
</comment>
<dbReference type="Gene3D" id="1.20.1440.20">
    <property type="entry name" value="LemA-like domain"/>
    <property type="match status" value="1"/>
</dbReference>
<protein>
    <recommendedName>
        <fullName evidence="9">LemA family protein</fullName>
    </recommendedName>
</protein>
<keyword evidence="4 6" id="KW-1133">Transmembrane helix</keyword>
<evidence type="ECO:0008006" key="9">
    <source>
        <dbReference type="Google" id="ProtNLM"/>
    </source>
</evidence>
<dbReference type="AlphaFoldDB" id="A0A075MMK7"/>
<proteinExistence type="inferred from homology"/>
<evidence type="ECO:0000256" key="1">
    <source>
        <dbReference type="ARBA" id="ARBA00004167"/>
    </source>
</evidence>
<evidence type="ECO:0000256" key="5">
    <source>
        <dbReference type="ARBA" id="ARBA00023136"/>
    </source>
</evidence>
<keyword evidence="8" id="KW-1185">Reference proteome</keyword>
<dbReference type="Proteomes" id="UP000028194">
    <property type="component" value="Chromosome"/>
</dbReference>
<dbReference type="PANTHER" id="PTHR34478:SF2">
    <property type="entry name" value="MEMBRANE PROTEIN"/>
    <property type="match status" value="1"/>
</dbReference>
<keyword evidence="3 6" id="KW-0812">Transmembrane</keyword>
<dbReference type="KEGG" id="nev:NTE_00616"/>
<organism evidence="7 8">
    <name type="scientific">Candidatus Nitrososphaera evergladensis SR1</name>
    <dbReference type="NCBI Taxonomy" id="1459636"/>
    <lineage>
        <taxon>Archaea</taxon>
        <taxon>Nitrososphaerota</taxon>
        <taxon>Nitrososphaeria</taxon>
        <taxon>Nitrososphaerales</taxon>
        <taxon>Nitrososphaeraceae</taxon>
        <taxon>Nitrososphaera</taxon>
    </lineage>
</organism>
<evidence type="ECO:0000256" key="4">
    <source>
        <dbReference type="ARBA" id="ARBA00022989"/>
    </source>
</evidence>
<dbReference type="RefSeq" id="WP_148699616.1">
    <property type="nucleotide sequence ID" value="NZ_CP007174.1"/>
</dbReference>
<reference evidence="7 8" key="1">
    <citation type="journal article" date="2014" name="PLoS ONE">
        <title>Genome Sequence of Candidatus Nitrososphaera evergladensis from Group I.1b Enriched from Everglades Soil Reveals Novel Genomic Features of the Ammonia-Oxidizing Archaea.</title>
        <authorList>
            <person name="Zhalnina K.V."/>
            <person name="Dias R."/>
            <person name="Leonard M.T."/>
            <person name="Dorr de Quadros P."/>
            <person name="Camargo F.A."/>
            <person name="Drew J.C."/>
            <person name="Farmerie W.G."/>
            <person name="Daroub S.H."/>
            <person name="Triplett E.W."/>
        </authorList>
    </citation>
    <scope>NUCLEOTIDE SEQUENCE [LARGE SCALE GENOMIC DNA]</scope>
    <source>
        <strain evidence="7 8">SR1</strain>
    </source>
</reference>
<dbReference type="EMBL" id="CP007174">
    <property type="protein sequence ID" value="AIF82696.1"/>
    <property type="molecule type" value="Genomic_DNA"/>
</dbReference>
<dbReference type="GeneID" id="41596479"/>
<keyword evidence="5 6" id="KW-0472">Membrane</keyword>
<evidence type="ECO:0000313" key="8">
    <source>
        <dbReference type="Proteomes" id="UP000028194"/>
    </source>
</evidence>
<evidence type="ECO:0000256" key="6">
    <source>
        <dbReference type="SAM" id="Phobius"/>
    </source>
</evidence>
<sequence>MVKKSIIVVGAAVGIIAIIFGSLYSMYFSGFNAAQAKDENVKRLASDIDVQLQRRYDLIPNIVRTAQAYLQFEKSVLENVTKLRTDWQRASTVNERVQTSNQIEQALSKILITYENYPQLKSDQQLTRVMDELAGTENRIAVARGNYNDGVRDFNVNLRTFPNNVFNESGFLGTKPWGLQQYASYQATAAAQTTVPQVNIQVP</sequence>
<evidence type="ECO:0000313" key="7">
    <source>
        <dbReference type="EMBL" id="AIF82696.1"/>
    </source>
</evidence>